<keyword evidence="3" id="KW-1185">Reference proteome</keyword>
<keyword evidence="2" id="KW-0808">Transferase</keyword>
<dbReference type="PANTHER" id="PTHR43591">
    <property type="entry name" value="METHYLTRANSFERASE"/>
    <property type="match status" value="1"/>
</dbReference>
<sequence length="267" mass="29135">MNERYIHGHHESVLRSHSWRTVENSAAYLIPHLRPGLDLLDVGSGPGTISVDFAERLAPGTVHGIDAAAAIVDQATDLAQSRELGNVQFTVDDAYALSFDDDSFDIAHAHQVLQHLARPVDALKEMARVVRPGGIVAARDVDYAGAIWYPLLPGLADWLRIYDAVHRAGGGEPDAGRRLRAWAHAAGLTDVVSTASIWGFASDADRAWWGGLWADRALHSEFAKQAIDGGHATQEVLERISAAWKQWAEEPDGWFSFPHGEMIARVG</sequence>
<dbReference type="GO" id="GO:0008168">
    <property type="term" value="F:methyltransferase activity"/>
    <property type="evidence" value="ECO:0007669"/>
    <property type="project" value="UniProtKB-KW"/>
</dbReference>
<reference evidence="2 3" key="1">
    <citation type="submission" date="2019-04" db="EMBL/GenBank/DDBJ databases">
        <authorList>
            <person name="Jiang L."/>
        </authorList>
    </citation>
    <scope>NUCLEOTIDE SEQUENCE [LARGE SCALE GENOMIC DNA]</scope>
    <source>
        <strain evidence="2 3">YIM 131853</strain>
    </source>
</reference>
<comment type="caution">
    <text evidence="2">The sequence shown here is derived from an EMBL/GenBank/DDBJ whole genome shotgun (WGS) entry which is preliminary data.</text>
</comment>
<evidence type="ECO:0000313" key="2">
    <source>
        <dbReference type="EMBL" id="THG28669.1"/>
    </source>
</evidence>
<dbReference type="RefSeq" id="WP_136429073.1">
    <property type="nucleotide sequence ID" value="NZ_SSSM01000006.1"/>
</dbReference>
<dbReference type="EMBL" id="SSSM01000006">
    <property type="protein sequence ID" value="THG28669.1"/>
    <property type="molecule type" value="Genomic_DNA"/>
</dbReference>
<dbReference type="SUPFAM" id="SSF53335">
    <property type="entry name" value="S-adenosyl-L-methionine-dependent methyltransferases"/>
    <property type="match status" value="1"/>
</dbReference>
<dbReference type="CDD" id="cd02440">
    <property type="entry name" value="AdoMet_MTases"/>
    <property type="match status" value="1"/>
</dbReference>
<dbReference type="InterPro" id="IPR025714">
    <property type="entry name" value="Methyltranfer_dom"/>
</dbReference>
<accession>A0A4S4FES3</accession>
<dbReference type="GO" id="GO:0032259">
    <property type="term" value="P:methylation"/>
    <property type="evidence" value="ECO:0007669"/>
    <property type="project" value="UniProtKB-KW"/>
</dbReference>
<keyword evidence="2" id="KW-0489">Methyltransferase</keyword>
<dbReference type="Gene3D" id="3.40.50.150">
    <property type="entry name" value="Vaccinia Virus protein VP39"/>
    <property type="match status" value="1"/>
</dbReference>
<dbReference type="InterPro" id="IPR029063">
    <property type="entry name" value="SAM-dependent_MTases_sf"/>
</dbReference>
<protein>
    <submittedName>
        <fullName evidence="2">Methyltransferase domain-containing protein</fullName>
    </submittedName>
</protein>
<feature type="domain" description="Methyltransferase" evidence="1">
    <location>
        <begin position="35"/>
        <end position="142"/>
    </location>
</feature>
<dbReference type="PANTHER" id="PTHR43591:SF24">
    <property type="entry name" value="2-METHOXY-6-POLYPRENYL-1,4-BENZOQUINOL METHYLASE, MITOCHONDRIAL"/>
    <property type="match status" value="1"/>
</dbReference>
<dbReference type="Pfam" id="PF13847">
    <property type="entry name" value="Methyltransf_31"/>
    <property type="match status" value="1"/>
</dbReference>
<dbReference type="Proteomes" id="UP000309133">
    <property type="component" value="Unassembled WGS sequence"/>
</dbReference>
<gene>
    <name evidence="2" type="ORF">E6C64_17935</name>
</gene>
<evidence type="ECO:0000259" key="1">
    <source>
        <dbReference type="Pfam" id="PF13847"/>
    </source>
</evidence>
<dbReference type="OrthoDB" id="9795634at2"/>
<name>A0A4S4FES3_9MICO</name>
<evidence type="ECO:0000313" key="3">
    <source>
        <dbReference type="Proteomes" id="UP000309133"/>
    </source>
</evidence>
<organism evidence="2 3">
    <name type="scientific">Naasia lichenicola</name>
    <dbReference type="NCBI Taxonomy" id="2565933"/>
    <lineage>
        <taxon>Bacteria</taxon>
        <taxon>Bacillati</taxon>
        <taxon>Actinomycetota</taxon>
        <taxon>Actinomycetes</taxon>
        <taxon>Micrococcales</taxon>
        <taxon>Microbacteriaceae</taxon>
        <taxon>Naasia</taxon>
    </lineage>
</organism>
<proteinExistence type="predicted"/>
<dbReference type="AlphaFoldDB" id="A0A4S4FES3"/>